<dbReference type="Gene3D" id="3.30.70.270">
    <property type="match status" value="1"/>
</dbReference>
<accession>A0A7I8IHN1</accession>
<dbReference type="CDD" id="cd00303">
    <property type="entry name" value="retropepsin_like"/>
    <property type="match status" value="1"/>
</dbReference>
<dbReference type="Gene3D" id="3.10.10.10">
    <property type="entry name" value="HIV Type 1 Reverse Transcriptase, subunit A, domain 1"/>
    <property type="match status" value="1"/>
</dbReference>
<keyword evidence="2" id="KW-1185">Reference proteome</keyword>
<dbReference type="InterPro" id="IPR043502">
    <property type="entry name" value="DNA/RNA_pol_sf"/>
</dbReference>
<name>A0A7I8IHN1_SPIIN</name>
<dbReference type="Gene3D" id="2.40.70.10">
    <property type="entry name" value="Acid Proteases"/>
    <property type="match status" value="1"/>
</dbReference>
<dbReference type="EMBL" id="LR743590">
    <property type="protein sequence ID" value="CAA2617540.1"/>
    <property type="molecule type" value="Genomic_DNA"/>
</dbReference>
<dbReference type="SUPFAM" id="SSF56672">
    <property type="entry name" value="DNA/RNA polymerases"/>
    <property type="match status" value="1"/>
</dbReference>
<dbReference type="PANTHER" id="PTHR35046">
    <property type="entry name" value="ZINC KNUCKLE (CCHC-TYPE) FAMILY PROTEIN"/>
    <property type="match status" value="1"/>
</dbReference>
<protein>
    <submittedName>
        <fullName evidence="1">Uncharacterized protein</fullName>
    </submittedName>
</protein>
<dbReference type="InterPro" id="IPR043128">
    <property type="entry name" value="Rev_trsase/Diguanyl_cyclase"/>
</dbReference>
<reference evidence="1 2" key="1">
    <citation type="submission" date="2019-12" db="EMBL/GenBank/DDBJ databases">
        <authorList>
            <person name="Scholz U."/>
            <person name="Mascher M."/>
            <person name="Fiebig A."/>
        </authorList>
    </citation>
    <scope>NUCLEOTIDE SEQUENCE</scope>
</reference>
<evidence type="ECO:0000313" key="1">
    <source>
        <dbReference type="EMBL" id="CAA2617540.1"/>
    </source>
</evidence>
<sequence length="261" mass="29927">MTMPTSSPMTDDSLRTSIFYTYVKINRHACKVIVDSGSCVNVVSDQPSSPYDVSWIDATALPIHRQCQVPLRVSTYDEHILCDVLPMKIGGIILGWPWLFDYDVQLMGRANTCSFMYRDRRLVWYPHTNKPAPKRDPKSRILSEYADVLLEELPRELPLLRHIQHAINLVPGASLPNLPHYRIEPAKYEELSRQVQELLDKGLIQPSLSPYVMLALLAPKKDDTWRMCCDSSAINRITVKYCFPIPRLQDLFDMMTGATIF</sequence>
<dbReference type="Proteomes" id="UP001189122">
    <property type="component" value="Unassembled WGS sequence"/>
</dbReference>
<proteinExistence type="predicted"/>
<evidence type="ECO:0000313" key="2">
    <source>
        <dbReference type="Proteomes" id="UP001189122"/>
    </source>
</evidence>
<gene>
    <name evidence="1" type="ORF">SI7747_03003704</name>
</gene>
<dbReference type="EMBL" id="CACRZD030000003">
    <property type="protein sequence ID" value="CAA6657236.1"/>
    <property type="molecule type" value="Genomic_DNA"/>
</dbReference>
<organism evidence="1">
    <name type="scientific">Spirodela intermedia</name>
    <name type="common">Intermediate duckweed</name>
    <dbReference type="NCBI Taxonomy" id="51605"/>
    <lineage>
        <taxon>Eukaryota</taxon>
        <taxon>Viridiplantae</taxon>
        <taxon>Streptophyta</taxon>
        <taxon>Embryophyta</taxon>
        <taxon>Tracheophyta</taxon>
        <taxon>Spermatophyta</taxon>
        <taxon>Magnoliopsida</taxon>
        <taxon>Liliopsida</taxon>
        <taxon>Araceae</taxon>
        <taxon>Lemnoideae</taxon>
        <taxon>Spirodela</taxon>
    </lineage>
</organism>
<dbReference type="SUPFAM" id="SSF50630">
    <property type="entry name" value="Acid proteases"/>
    <property type="match status" value="1"/>
</dbReference>
<dbReference type="PANTHER" id="PTHR35046:SF9">
    <property type="entry name" value="RNA-DIRECTED DNA POLYMERASE"/>
    <property type="match status" value="1"/>
</dbReference>
<dbReference type="InterPro" id="IPR021109">
    <property type="entry name" value="Peptidase_aspartic_dom_sf"/>
</dbReference>
<dbReference type="AlphaFoldDB" id="A0A7I8IHN1"/>